<dbReference type="Proteomes" id="UP000321353">
    <property type="component" value="Chromosome"/>
</dbReference>
<sequence>MFHNRTSTHTSHGFSLAMSPDDIIHHMACDISQCISDIVPAWPFPGEPADAYTDAVCAVFGDAPTEQSVLEAWRKGKPAETLRDELNDGEETDVVTLKAAEMLVRIMIVNNFGPEAVA</sequence>
<dbReference type="EMBL" id="CP036264">
    <property type="protein sequence ID" value="QEG01421.1"/>
    <property type="molecule type" value="Genomic_DNA"/>
</dbReference>
<evidence type="ECO:0000313" key="2">
    <source>
        <dbReference type="Proteomes" id="UP000321353"/>
    </source>
</evidence>
<evidence type="ECO:0000313" key="1">
    <source>
        <dbReference type="EMBL" id="QEG01421.1"/>
    </source>
</evidence>
<dbReference type="AlphaFoldDB" id="A0A5B9MMZ8"/>
<accession>A0A5B9MMZ8</accession>
<keyword evidence="2" id="KW-1185">Reference proteome</keyword>
<organism evidence="1 2">
    <name type="scientific">Stieleria maiorica</name>
    <dbReference type="NCBI Taxonomy" id="2795974"/>
    <lineage>
        <taxon>Bacteria</taxon>
        <taxon>Pseudomonadati</taxon>
        <taxon>Planctomycetota</taxon>
        <taxon>Planctomycetia</taxon>
        <taxon>Pirellulales</taxon>
        <taxon>Pirellulaceae</taxon>
        <taxon>Stieleria</taxon>
    </lineage>
</organism>
<reference evidence="1 2" key="1">
    <citation type="submission" date="2019-02" db="EMBL/GenBank/DDBJ databases">
        <title>Planctomycetal bacteria perform biofilm scaping via a novel small molecule.</title>
        <authorList>
            <person name="Jeske O."/>
            <person name="Boedeker C."/>
            <person name="Wiegand S."/>
            <person name="Breitling P."/>
            <person name="Kallscheuer N."/>
            <person name="Jogler M."/>
            <person name="Rohde M."/>
            <person name="Petersen J."/>
            <person name="Medema M.H."/>
            <person name="Surup F."/>
            <person name="Jogler C."/>
        </authorList>
    </citation>
    <scope>NUCLEOTIDE SEQUENCE [LARGE SCALE GENOMIC DNA]</scope>
    <source>
        <strain evidence="1 2">Mal15</strain>
    </source>
</reference>
<name>A0A5B9MMZ8_9BACT</name>
<proteinExistence type="predicted"/>
<dbReference type="KEGG" id="smam:Mal15_54970"/>
<protein>
    <submittedName>
        <fullName evidence="1">Uncharacterized protein</fullName>
    </submittedName>
</protein>
<gene>
    <name evidence="1" type="ORF">Mal15_54970</name>
</gene>